<sequence>MLRAACPRRGAVPALVRRRPSDNDARGIERLRPCVGLDRTRRRVSPWSRSAQNEHDEHVLDQAFSVAVHCAELRHEPDRLCARLLNLPGSNLRAYLTIQMGPETCKGMTHTHMVAAIVGDVQVGQSVLSAASPAAWSESEGKPMEQRKAIRVLHEVAVSKGAATYIDPATGYTVFTALSLLQRPTGCCGISAEDAPLGAAPKRTHRCRHCPYDHDGRLNRADMKALAARAHLLVALRDRVDRYVDTALKDKLAEASVRHEGRECQLCFGSQEADCERCKGVGILISPDLATCHVCRGAKRTPCPRCTAWAAPVPKAFGE</sequence>
<reference evidence="2" key="1">
    <citation type="journal article" date="2019" name="Nat. Commun.">
        <title>Expansion of phycobilisome linker gene families in mesophilic red algae.</title>
        <authorList>
            <person name="Lee J."/>
            <person name="Kim D."/>
            <person name="Bhattacharya D."/>
            <person name="Yoon H.S."/>
        </authorList>
    </citation>
    <scope>NUCLEOTIDE SEQUENCE [LARGE SCALE GENOMIC DNA]</scope>
    <source>
        <strain evidence="2">CCMP 1328</strain>
    </source>
</reference>
<evidence type="ECO:0000313" key="1">
    <source>
        <dbReference type="EMBL" id="KAA8491278.1"/>
    </source>
</evidence>
<comment type="caution">
    <text evidence="1">The sequence shown here is derived from an EMBL/GenBank/DDBJ whole genome shotgun (WGS) entry which is preliminary data.</text>
</comment>
<evidence type="ECO:0000313" key="2">
    <source>
        <dbReference type="Proteomes" id="UP000324585"/>
    </source>
</evidence>
<dbReference type="EMBL" id="VRMN01000014">
    <property type="protein sequence ID" value="KAA8491278.1"/>
    <property type="molecule type" value="Genomic_DNA"/>
</dbReference>
<dbReference type="InterPro" id="IPR040807">
    <property type="entry name" value="DUF5522"/>
</dbReference>
<dbReference type="Pfam" id="PF17653">
    <property type="entry name" value="DUF5522"/>
    <property type="match status" value="1"/>
</dbReference>
<organism evidence="1 2">
    <name type="scientific">Porphyridium purpureum</name>
    <name type="common">Red alga</name>
    <name type="synonym">Porphyridium cruentum</name>
    <dbReference type="NCBI Taxonomy" id="35688"/>
    <lineage>
        <taxon>Eukaryota</taxon>
        <taxon>Rhodophyta</taxon>
        <taxon>Bangiophyceae</taxon>
        <taxon>Porphyridiales</taxon>
        <taxon>Porphyridiaceae</taxon>
        <taxon>Porphyridium</taxon>
    </lineage>
</organism>
<dbReference type="Proteomes" id="UP000324585">
    <property type="component" value="Unassembled WGS sequence"/>
</dbReference>
<protein>
    <submittedName>
        <fullName evidence="1">Uncharacterized protein</fullName>
    </submittedName>
</protein>
<keyword evidence="2" id="KW-1185">Reference proteome</keyword>
<accession>A0A5J4YJ64</accession>
<gene>
    <name evidence="1" type="ORF">FVE85_7699</name>
</gene>
<name>A0A5J4YJ64_PORPP</name>
<dbReference type="OrthoDB" id="3018at2759"/>
<proteinExistence type="predicted"/>
<dbReference type="AlphaFoldDB" id="A0A5J4YJ64"/>